<evidence type="ECO:0000313" key="1">
    <source>
        <dbReference type="EMBL" id="KAI5653085.1"/>
    </source>
</evidence>
<accession>A0ACB9ZXT5</accession>
<organism evidence="1 2">
    <name type="scientific">Catharanthus roseus</name>
    <name type="common">Madagascar periwinkle</name>
    <name type="synonym">Vinca rosea</name>
    <dbReference type="NCBI Taxonomy" id="4058"/>
    <lineage>
        <taxon>Eukaryota</taxon>
        <taxon>Viridiplantae</taxon>
        <taxon>Streptophyta</taxon>
        <taxon>Embryophyta</taxon>
        <taxon>Tracheophyta</taxon>
        <taxon>Spermatophyta</taxon>
        <taxon>Magnoliopsida</taxon>
        <taxon>eudicotyledons</taxon>
        <taxon>Gunneridae</taxon>
        <taxon>Pentapetalae</taxon>
        <taxon>asterids</taxon>
        <taxon>lamiids</taxon>
        <taxon>Gentianales</taxon>
        <taxon>Apocynaceae</taxon>
        <taxon>Rauvolfioideae</taxon>
        <taxon>Vinceae</taxon>
        <taxon>Catharanthinae</taxon>
        <taxon>Catharanthus</taxon>
    </lineage>
</organism>
<keyword evidence="2" id="KW-1185">Reference proteome</keyword>
<evidence type="ECO:0000313" key="2">
    <source>
        <dbReference type="Proteomes" id="UP001060085"/>
    </source>
</evidence>
<proteinExistence type="predicted"/>
<reference evidence="2" key="1">
    <citation type="journal article" date="2023" name="Nat. Plants">
        <title>Single-cell RNA sequencing provides a high-resolution roadmap for understanding the multicellular compartmentation of specialized metabolism.</title>
        <authorList>
            <person name="Sun S."/>
            <person name="Shen X."/>
            <person name="Li Y."/>
            <person name="Li Y."/>
            <person name="Wang S."/>
            <person name="Li R."/>
            <person name="Zhang H."/>
            <person name="Shen G."/>
            <person name="Guo B."/>
            <person name="Wei J."/>
            <person name="Xu J."/>
            <person name="St-Pierre B."/>
            <person name="Chen S."/>
            <person name="Sun C."/>
        </authorList>
    </citation>
    <scope>NUCLEOTIDE SEQUENCE [LARGE SCALE GENOMIC DNA]</scope>
</reference>
<comment type="caution">
    <text evidence="1">The sequence shown here is derived from an EMBL/GenBank/DDBJ whole genome shotgun (WGS) entry which is preliminary data.</text>
</comment>
<protein>
    <submittedName>
        <fullName evidence="1">Uncharacterized protein</fullName>
    </submittedName>
</protein>
<gene>
    <name evidence="1" type="ORF">M9H77_30272</name>
</gene>
<dbReference type="Proteomes" id="UP001060085">
    <property type="component" value="Linkage Group LG07"/>
</dbReference>
<sequence>MNGSLKVFKSHLCDLVKTTFGNGVFELNLKNLVEKHLVYSIAFIDFLFKDETLNDSILQNIKSCAKIENYSLGAALLYSLTFKEFLDENGFKHESFQKRGRCMTRDTQETVELLQSPVTRAMARRMEEEHRGKIAIFESARSIRRSF</sequence>
<name>A0ACB9ZXT5_CATRO</name>
<dbReference type="EMBL" id="CM044707">
    <property type="protein sequence ID" value="KAI5653085.1"/>
    <property type="molecule type" value="Genomic_DNA"/>
</dbReference>